<evidence type="ECO:0000313" key="3">
    <source>
        <dbReference type="EMBL" id="OHA08589.1"/>
    </source>
</evidence>
<dbReference type="SUPFAM" id="SSF51735">
    <property type="entry name" value="NAD(P)-binding Rossmann-fold domains"/>
    <property type="match status" value="1"/>
</dbReference>
<dbReference type="Pfam" id="PF01408">
    <property type="entry name" value="GFO_IDH_MocA"/>
    <property type="match status" value="1"/>
</dbReference>
<proteinExistence type="predicted"/>
<evidence type="ECO:0000313" key="4">
    <source>
        <dbReference type="Proteomes" id="UP000176705"/>
    </source>
</evidence>
<feature type="domain" description="GFO/IDH/MocA-like oxidoreductase" evidence="2">
    <location>
        <begin position="129"/>
        <end position="253"/>
    </location>
</feature>
<dbReference type="InterPro" id="IPR036291">
    <property type="entry name" value="NAD(P)-bd_dom_sf"/>
</dbReference>
<name>A0A1G2LCR0_9BACT</name>
<dbReference type="STRING" id="1802280.A3B37_01815"/>
<dbReference type="InterPro" id="IPR000683">
    <property type="entry name" value="Gfo/Idh/MocA-like_OxRdtase_N"/>
</dbReference>
<dbReference type="Proteomes" id="UP000176705">
    <property type="component" value="Unassembled WGS sequence"/>
</dbReference>
<evidence type="ECO:0008006" key="5">
    <source>
        <dbReference type="Google" id="ProtNLM"/>
    </source>
</evidence>
<protein>
    <recommendedName>
        <fullName evidence="5">Gfo/Idh/MocA family oxidoreductase</fullName>
    </recommendedName>
</protein>
<dbReference type="Gene3D" id="3.40.50.720">
    <property type="entry name" value="NAD(P)-binding Rossmann-like Domain"/>
    <property type="match status" value="1"/>
</dbReference>
<evidence type="ECO:0000259" key="2">
    <source>
        <dbReference type="Pfam" id="PF22725"/>
    </source>
</evidence>
<dbReference type="SUPFAM" id="SSF55347">
    <property type="entry name" value="Glyceraldehyde-3-phosphate dehydrogenase-like, C-terminal domain"/>
    <property type="match status" value="1"/>
</dbReference>
<reference evidence="3 4" key="1">
    <citation type="journal article" date="2016" name="Nat. Commun.">
        <title>Thousands of microbial genomes shed light on interconnected biogeochemical processes in an aquifer system.</title>
        <authorList>
            <person name="Anantharaman K."/>
            <person name="Brown C.T."/>
            <person name="Hug L.A."/>
            <person name="Sharon I."/>
            <person name="Castelle C.J."/>
            <person name="Probst A.J."/>
            <person name="Thomas B.C."/>
            <person name="Singh A."/>
            <person name="Wilkins M.J."/>
            <person name="Karaoz U."/>
            <person name="Brodie E.L."/>
            <person name="Williams K.H."/>
            <person name="Hubbard S.S."/>
            <person name="Banfield J.F."/>
        </authorList>
    </citation>
    <scope>NUCLEOTIDE SEQUENCE [LARGE SCALE GENOMIC DNA]</scope>
</reference>
<gene>
    <name evidence="3" type="ORF">A3B37_01815</name>
</gene>
<dbReference type="GO" id="GO:0000166">
    <property type="term" value="F:nucleotide binding"/>
    <property type="evidence" value="ECO:0007669"/>
    <property type="project" value="InterPro"/>
</dbReference>
<organism evidence="3 4">
    <name type="scientific">Candidatus Sungbacteria bacterium RIFCSPLOWO2_01_FULL_59_16</name>
    <dbReference type="NCBI Taxonomy" id="1802280"/>
    <lineage>
        <taxon>Bacteria</taxon>
        <taxon>Candidatus Sungiibacteriota</taxon>
    </lineage>
</organism>
<dbReference type="InterPro" id="IPR055170">
    <property type="entry name" value="GFO_IDH_MocA-like_dom"/>
</dbReference>
<feature type="domain" description="Gfo/Idh/MocA-like oxidoreductase N-terminal" evidence="1">
    <location>
        <begin position="2"/>
        <end position="120"/>
    </location>
</feature>
<sequence>MKFLVVGTGSIGRRHFGNLRALGYRDIAVVRSKRRMDAPQREFFRKYQPRVFYDLGAALAEKPDAVFVCNPTSLHMPTARRAIRAGSHVFIEKPVSHSRAGIDQLLREARKRRRIIYVGYHSRHHPLLKTAKRFLDSGKLGKLHSARFVTGEYLPGWHPWEDHRRGYAARRDLGGGVVLTQSHDLDLIYWFFGKPRSVTAVVRNSGTLGIDADDIAAITFSTPRCPVVVSYLDYLSRPPVKQFTISGDRGHLEWRSYANELHLIAANGKIRIMKTPRDFERNDMYVAEAKDFIRCIRQGRRPAVDGEAGRTVLEMAIAAKEASRRQRAVRLL</sequence>
<dbReference type="EMBL" id="MHQS01000014">
    <property type="protein sequence ID" value="OHA08589.1"/>
    <property type="molecule type" value="Genomic_DNA"/>
</dbReference>
<dbReference type="PANTHER" id="PTHR43377">
    <property type="entry name" value="BILIVERDIN REDUCTASE A"/>
    <property type="match status" value="1"/>
</dbReference>
<dbReference type="Gene3D" id="3.30.360.10">
    <property type="entry name" value="Dihydrodipicolinate Reductase, domain 2"/>
    <property type="match status" value="1"/>
</dbReference>
<dbReference type="PANTHER" id="PTHR43377:SF1">
    <property type="entry name" value="BILIVERDIN REDUCTASE A"/>
    <property type="match status" value="1"/>
</dbReference>
<dbReference type="InterPro" id="IPR051450">
    <property type="entry name" value="Gfo/Idh/MocA_Oxidoreductases"/>
</dbReference>
<comment type="caution">
    <text evidence="3">The sequence shown here is derived from an EMBL/GenBank/DDBJ whole genome shotgun (WGS) entry which is preliminary data.</text>
</comment>
<accession>A0A1G2LCR0</accession>
<evidence type="ECO:0000259" key="1">
    <source>
        <dbReference type="Pfam" id="PF01408"/>
    </source>
</evidence>
<dbReference type="Pfam" id="PF22725">
    <property type="entry name" value="GFO_IDH_MocA_C3"/>
    <property type="match status" value="1"/>
</dbReference>
<dbReference type="AlphaFoldDB" id="A0A1G2LCR0"/>